<evidence type="ECO:0000259" key="3">
    <source>
        <dbReference type="Pfam" id="PF20666"/>
    </source>
</evidence>
<dbReference type="Pfam" id="PF20665">
    <property type="entry name" value="Zw10_middle"/>
    <property type="match status" value="1"/>
</dbReference>
<dbReference type="GO" id="GO:0007094">
    <property type="term" value="P:mitotic spindle assembly checkpoint signaling"/>
    <property type="evidence" value="ECO:0007669"/>
    <property type="project" value="TreeGrafter"/>
</dbReference>
<feature type="domain" description="Centromere/kinetochore protein zw10 C-terminal" evidence="3">
    <location>
        <begin position="493"/>
        <end position="572"/>
    </location>
</feature>
<name>A0A183J313_9BILA</name>
<dbReference type="InterPro" id="IPR048344">
    <property type="entry name" value="Zw10_middle"/>
</dbReference>
<evidence type="ECO:0000313" key="5">
    <source>
        <dbReference type="Proteomes" id="UP000270296"/>
    </source>
</evidence>
<evidence type="ECO:0000313" key="6">
    <source>
        <dbReference type="WBParaSite" id="SBAD_0001062501-mRNA-1"/>
    </source>
</evidence>
<feature type="region of interest" description="Disordered" evidence="1">
    <location>
        <begin position="454"/>
        <end position="473"/>
    </location>
</feature>
<dbReference type="WBParaSite" id="SBAD_0001062501-mRNA-1">
    <property type="protein sequence ID" value="SBAD_0001062501-mRNA-1"/>
    <property type="gene ID" value="SBAD_0001062501"/>
</dbReference>
<dbReference type="GO" id="GO:0005737">
    <property type="term" value="C:cytoplasm"/>
    <property type="evidence" value="ECO:0007669"/>
    <property type="project" value="GOC"/>
</dbReference>
<evidence type="ECO:0000313" key="4">
    <source>
        <dbReference type="EMBL" id="VDP30343.1"/>
    </source>
</evidence>
<reference evidence="6" key="1">
    <citation type="submission" date="2016-06" db="UniProtKB">
        <authorList>
            <consortium name="WormBaseParasite"/>
        </authorList>
    </citation>
    <scope>IDENTIFICATION</scope>
</reference>
<reference evidence="4 5" key="2">
    <citation type="submission" date="2018-11" db="EMBL/GenBank/DDBJ databases">
        <authorList>
            <consortium name="Pathogen Informatics"/>
        </authorList>
    </citation>
    <scope>NUCLEOTIDE SEQUENCE [LARGE SCALE GENOMIC DNA]</scope>
</reference>
<organism evidence="6">
    <name type="scientific">Soboliphyme baturini</name>
    <dbReference type="NCBI Taxonomy" id="241478"/>
    <lineage>
        <taxon>Eukaryota</taxon>
        <taxon>Metazoa</taxon>
        <taxon>Ecdysozoa</taxon>
        <taxon>Nematoda</taxon>
        <taxon>Enoplea</taxon>
        <taxon>Dorylaimia</taxon>
        <taxon>Dioctophymatida</taxon>
        <taxon>Dioctophymatoidea</taxon>
        <taxon>Soboliphymatidae</taxon>
        <taxon>Soboliphyme</taxon>
    </lineage>
</organism>
<evidence type="ECO:0000259" key="2">
    <source>
        <dbReference type="Pfam" id="PF20665"/>
    </source>
</evidence>
<feature type="compositionally biased region" description="Polar residues" evidence="1">
    <location>
        <begin position="461"/>
        <end position="473"/>
    </location>
</feature>
<accession>A0A183J313</accession>
<dbReference type="Pfam" id="PF20666">
    <property type="entry name" value="ZW10_C"/>
    <property type="match status" value="1"/>
</dbReference>
<feature type="domain" description="Centromere/kinetochore protein zw10 middle" evidence="2">
    <location>
        <begin position="201"/>
        <end position="419"/>
    </location>
</feature>
<dbReference type="AlphaFoldDB" id="A0A183J313"/>
<dbReference type="PANTHER" id="PTHR12205">
    <property type="entry name" value="CENTROMERE/KINETOCHORE PROTEIN ZW10"/>
    <property type="match status" value="1"/>
</dbReference>
<dbReference type="InterPro" id="IPR048343">
    <property type="entry name" value="ZW10_C"/>
</dbReference>
<dbReference type="PANTHER" id="PTHR12205:SF0">
    <property type="entry name" value="CENTROMERE_KINETOCHORE PROTEIN ZW10 HOMOLOG"/>
    <property type="match status" value="1"/>
</dbReference>
<dbReference type="Proteomes" id="UP000270296">
    <property type="component" value="Unassembled WGS sequence"/>
</dbReference>
<protein>
    <submittedName>
        <fullName evidence="6">Zw10-domain-containing protein</fullName>
    </submittedName>
</protein>
<dbReference type="EMBL" id="UZAM01013836">
    <property type="protein sequence ID" value="VDP30343.1"/>
    <property type="molecule type" value="Genomic_DNA"/>
</dbReference>
<gene>
    <name evidence="4" type="ORF">SBAD_LOCUS10261</name>
</gene>
<dbReference type="GO" id="GO:1990423">
    <property type="term" value="C:RZZ complex"/>
    <property type="evidence" value="ECO:0007669"/>
    <property type="project" value="TreeGrafter"/>
</dbReference>
<evidence type="ECO:0000256" key="1">
    <source>
        <dbReference type="SAM" id="MobiDB-lite"/>
    </source>
</evidence>
<dbReference type="OrthoDB" id="534815at2759"/>
<proteinExistence type="predicted"/>
<keyword evidence="5" id="KW-1185">Reference proteome</keyword>
<sequence>MLISLLSDLDQRNLEANIQKFLENAQERASKMELDICRQIRDRFTSRCPYWLKEIDGSVSKVEVAVSKTDEDISSLQAMLEILSDENCAQVLDIKRQINEIEAELKEYDTLALVASLFERLSDPVKIDYVQQAKLFIALEGAYQTICSCFKPFESNMAVDEESAPKPKVDRKTLDALKDEITWKKEPLILNLYRLWGDAFRWERESSVYSVILRIKFTNRRAFQSCLEALTLLDLLKPKLEELAIPFRSEILDVIKRRQCADIILDCQADDQMIVSVRTIPNDQIDSVSFDSFSLLDKISALFDRLSMLLNFTVRKGDDGGETGHVAESLFSMFGRLIGEELLYTIRDACLLPSVPRNELETTSFDELVKKCIELQTKLLAWKCIPENVEIVDCLLANKEKLILNRKCEGLLTDARALIISDLKNEVEVEVGTDRFSFDLAQINFQKFFDMVDPRDDNDSAETVSTNGDESDNSGIISLPLEPNIRRGFATMFHFPKCRVSESATKFMNLLKSALDEAVKCNDISKAKEIVQTTRDMLYLYLFLAPFYHRQHMNGQAKLTGIHYRFAMLIYIFSKNHLLINSFDIRIFCCTLPMFLC</sequence>
<dbReference type="GO" id="GO:0006888">
    <property type="term" value="P:endoplasmic reticulum to Golgi vesicle-mediated transport"/>
    <property type="evidence" value="ECO:0007669"/>
    <property type="project" value="TreeGrafter"/>
</dbReference>